<comment type="subcellular location">
    <subcellularLocation>
        <location evidence="1">Nucleus</location>
    </subcellularLocation>
</comment>
<feature type="compositionally biased region" description="Low complexity" evidence="7">
    <location>
        <begin position="145"/>
        <end position="160"/>
    </location>
</feature>
<dbReference type="Gene3D" id="1.20.5.170">
    <property type="match status" value="1"/>
</dbReference>
<accession>A0A248XBC9</accession>
<feature type="region of interest" description="Disordered" evidence="7">
    <location>
        <begin position="187"/>
        <end position="213"/>
    </location>
</feature>
<protein>
    <submittedName>
        <fullName evidence="9">Activating transcription factor 4</fullName>
    </submittedName>
</protein>
<evidence type="ECO:0000256" key="5">
    <source>
        <dbReference type="ARBA" id="ARBA00023163"/>
    </source>
</evidence>
<evidence type="ECO:0000256" key="4">
    <source>
        <dbReference type="ARBA" id="ARBA00023125"/>
    </source>
</evidence>
<dbReference type="PROSITE" id="PS50217">
    <property type="entry name" value="BZIP"/>
    <property type="match status" value="1"/>
</dbReference>
<dbReference type="GO" id="GO:0005634">
    <property type="term" value="C:nucleus"/>
    <property type="evidence" value="ECO:0007669"/>
    <property type="project" value="UniProtKB-SubCell"/>
</dbReference>
<evidence type="ECO:0000256" key="1">
    <source>
        <dbReference type="ARBA" id="ARBA00004123"/>
    </source>
</evidence>
<evidence type="ECO:0000256" key="7">
    <source>
        <dbReference type="SAM" id="MobiDB-lite"/>
    </source>
</evidence>
<evidence type="ECO:0000256" key="2">
    <source>
        <dbReference type="ARBA" id="ARBA00007163"/>
    </source>
</evidence>
<dbReference type="GO" id="GO:0001228">
    <property type="term" value="F:DNA-binding transcription activator activity, RNA polymerase II-specific"/>
    <property type="evidence" value="ECO:0007669"/>
    <property type="project" value="TreeGrafter"/>
</dbReference>
<keyword evidence="5" id="KW-0804">Transcription</keyword>
<dbReference type="SUPFAM" id="SSF57959">
    <property type="entry name" value="Leucine zipper domain"/>
    <property type="match status" value="1"/>
</dbReference>
<evidence type="ECO:0000256" key="3">
    <source>
        <dbReference type="ARBA" id="ARBA00023015"/>
    </source>
</evidence>
<dbReference type="PROSITE" id="PS00036">
    <property type="entry name" value="BZIP_BASIC"/>
    <property type="match status" value="1"/>
</dbReference>
<feature type="region of interest" description="Disordered" evidence="7">
    <location>
        <begin position="145"/>
        <end position="172"/>
    </location>
</feature>
<keyword evidence="3" id="KW-0805">Transcription regulation</keyword>
<organism evidence="9">
    <name type="scientific">Artemia sinica</name>
    <dbReference type="NCBI Taxonomy" id="112780"/>
    <lineage>
        <taxon>Eukaryota</taxon>
        <taxon>Metazoa</taxon>
        <taxon>Ecdysozoa</taxon>
        <taxon>Arthropoda</taxon>
        <taxon>Crustacea</taxon>
        <taxon>Branchiopoda</taxon>
        <taxon>Anostraca</taxon>
        <taxon>Artemiidae</taxon>
        <taxon>Artemia</taxon>
    </lineage>
</organism>
<dbReference type="PANTHER" id="PTHR13044:SF14">
    <property type="entry name" value="CRYPTOCEPHAL, ISOFORM A"/>
    <property type="match status" value="1"/>
</dbReference>
<proteinExistence type="evidence at transcript level"/>
<dbReference type="InterPro" id="IPR046347">
    <property type="entry name" value="bZIP_sf"/>
</dbReference>
<keyword evidence="4" id="KW-0238">DNA-binding</keyword>
<dbReference type="SMART" id="SM00338">
    <property type="entry name" value="BRLZ"/>
    <property type="match status" value="1"/>
</dbReference>
<dbReference type="PANTHER" id="PTHR13044">
    <property type="entry name" value="ACTIVATING TRANSCRIPTION FACTOR ATF 4/5"/>
    <property type="match status" value="1"/>
</dbReference>
<dbReference type="CDD" id="cd14692">
    <property type="entry name" value="bZIP_ATF4"/>
    <property type="match status" value="1"/>
</dbReference>
<keyword evidence="6" id="KW-0539">Nucleus</keyword>
<dbReference type="InterPro" id="IPR004827">
    <property type="entry name" value="bZIP"/>
</dbReference>
<dbReference type="GO" id="GO:0000977">
    <property type="term" value="F:RNA polymerase II transcription regulatory region sequence-specific DNA binding"/>
    <property type="evidence" value="ECO:0007669"/>
    <property type="project" value="TreeGrafter"/>
</dbReference>
<evidence type="ECO:0000256" key="6">
    <source>
        <dbReference type="ARBA" id="ARBA00023242"/>
    </source>
</evidence>
<evidence type="ECO:0000259" key="8">
    <source>
        <dbReference type="PROSITE" id="PS50217"/>
    </source>
</evidence>
<evidence type="ECO:0000313" key="9">
    <source>
        <dbReference type="EMBL" id="ASW25833.1"/>
    </source>
</evidence>
<dbReference type="EMBL" id="KY773685">
    <property type="protein sequence ID" value="ASW25833.1"/>
    <property type="molecule type" value="mRNA"/>
</dbReference>
<reference evidence="9" key="1">
    <citation type="submission" date="2017-03" db="EMBL/GenBank/DDBJ databases">
        <authorList>
            <person name="Afonso C.L."/>
            <person name="Miller P.J."/>
            <person name="Scott M.A."/>
            <person name="Spackman E."/>
            <person name="Goraichik I."/>
            <person name="Dimitrov K.M."/>
            <person name="Suarez D.L."/>
            <person name="Swayne D.E."/>
        </authorList>
    </citation>
    <scope>NUCLEOTIDE SEQUENCE</scope>
</reference>
<feature type="domain" description="BZIP" evidence="8">
    <location>
        <begin position="236"/>
        <end position="299"/>
    </location>
</feature>
<comment type="similarity">
    <text evidence="2">Belongs to the bZIP family.</text>
</comment>
<feature type="compositionally biased region" description="Basic and acidic residues" evidence="7">
    <location>
        <begin position="200"/>
        <end position="213"/>
    </location>
</feature>
<name>A0A248XBC9_9CRUS</name>
<dbReference type="AlphaFoldDB" id="A0A248XBC9"/>
<sequence>MSIQYIMLDPQSLAALQSGLSIAEKYDSNFQGVTLSFSGDNGLLDDIYKITEPYSVLFSELEDFEPQISQQPQVESIDTTSSFQCEELNGDFPTPPASPPINPENETDLLTIANELLDWRNTPAELDSLFESVKDEVEHWDCVASSPESSSSMSWELSSSVGHDSSSIATEEDLSVLSPNADYASSSITTEGDLSLTRPASEHSYSRPFGEKDQVLPPPRLKKVLKTTSRAKYPAEVRKLRKKEQNKQAAIRYRLKKKEEELRFASYEKQLIKQNKNFVREANKVRAEIRIIKSIMKEHFIARGMI</sequence>